<feature type="region of interest" description="Disordered" evidence="1">
    <location>
        <begin position="28"/>
        <end position="66"/>
    </location>
</feature>
<evidence type="ECO:0000313" key="3">
    <source>
        <dbReference type="Proteomes" id="UP000006222"/>
    </source>
</evidence>
<sequence>MECSDPGRLHLPTNLFRLRFGRTTNTSLIETTPNQVQNARQSGLAPNQVVSSAGRPTESKQTTVSL</sequence>
<gene>
    <name evidence="2" type="ORF">RBWH47_01579</name>
</gene>
<dbReference type="PATRIC" id="fig|991778.3.peg.237"/>
<dbReference type="AlphaFoldDB" id="F2AKQ3"/>
<proteinExistence type="predicted"/>
<evidence type="ECO:0000256" key="1">
    <source>
        <dbReference type="SAM" id="MobiDB-lite"/>
    </source>
</evidence>
<dbReference type="EMBL" id="AFAR01000014">
    <property type="protein sequence ID" value="EGF29755.1"/>
    <property type="molecule type" value="Genomic_DNA"/>
</dbReference>
<accession>F2AKQ3</accession>
<comment type="caution">
    <text evidence="2">The sequence shown here is derived from an EMBL/GenBank/DDBJ whole genome shotgun (WGS) entry which is preliminary data.</text>
</comment>
<protein>
    <submittedName>
        <fullName evidence="2">Uncharacterized protein</fullName>
    </submittedName>
</protein>
<reference evidence="2 3" key="1">
    <citation type="journal article" date="2013" name="Mar. Genomics">
        <title>Expression of sulfatases in Rhodopirellula baltica and the diversity of sulfatases in the genus Rhodopirellula.</title>
        <authorList>
            <person name="Wegner C.E."/>
            <person name="Richter-Heitmann T."/>
            <person name="Klindworth A."/>
            <person name="Klockow C."/>
            <person name="Richter M."/>
            <person name="Achstetter T."/>
            <person name="Glockner F.O."/>
            <person name="Harder J."/>
        </authorList>
    </citation>
    <scope>NUCLEOTIDE SEQUENCE [LARGE SCALE GENOMIC DNA]</scope>
    <source>
        <strain evidence="2 3">WH47</strain>
    </source>
</reference>
<dbReference type="Proteomes" id="UP000006222">
    <property type="component" value="Unassembled WGS sequence"/>
</dbReference>
<organism evidence="2 3">
    <name type="scientific">Rhodopirellula baltica WH47</name>
    <dbReference type="NCBI Taxonomy" id="991778"/>
    <lineage>
        <taxon>Bacteria</taxon>
        <taxon>Pseudomonadati</taxon>
        <taxon>Planctomycetota</taxon>
        <taxon>Planctomycetia</taxon>
        <taxon>Pirellulales</taxon>
        <taxon>Pirellulaceae</taxon>
        <taxon>Rhodopirellula</taxon>
    </lineage>
</organism>
<feature type="compositionally biased region" description="Polar residues" evidence="1">
    <location>
        <begin position="28"/>
        <end position="51"/>
    </location>
</feature>
<evidence type="ECO:0000313" key="2">
    <source>
        <dbReference type="EMBL" id="EGF29755.1"/>
    </source>
</evidence>
<name>F2AKQ3_RHOBT</name>